<keyword evidence="3" id="KW-0804">Transcription</keyword>
<dbReference type="InterPro" id="IPR005202">
    <property type="entry name" value="TF_GRAS"/>
</dbReference>
<comment type="caution">
    <text evidence="6">The sequence shown here is derived from an EMBL/GenBank/DDBJ whole genome shotgun (WGS) entry which is preliminary data.</text>
</comment>
<evidence type="ECO:0000256" key="1">
    <source>
        <dbReference type="ARBA" id="ARBA00004123"/>
    </source>
</evidence>
<dbReference type="PROSITE" id="PS50985">
    <property type="entry name" value="GRAS"/>
    <property type="match status" value="1"/>
</dbReference>
<keyword evidence="7" id="KW-1185">Reference proteome</keyword>
<reference evidence="6" key="1">
    <citation type="journal article" date="2020" name="bioRxiv">
        <title>Hybrid origin of Populus tomentosa Carr. identified through genome sequencing and phylogenomic analysis.</title>
        <authorList>
            <person name="An X."/>
            <person name="Gao K."/>
            <person name="Chen Z."/>
            <person name="Li J."/>
            <person name="Yang X."/>
            <person name="Yang X."/>
            <person name="Zhou J."/>
            <person name="Guo T."/>
            <person name="Zhao T."/>
            <person name="Huang S."/>
            <person name="Miao D."/>
            <person name="Khan W.U."/>
            <person name="Rao P."/>
            <person name="Ye M."/>
            <person name="Lei B."/>
            <person name="Liao W."/>
            <person name="Wang J."/>
            <person name="Ji L."/>
            <person name="Li Y."/>
            <person name="Guo B."/>
            <person name="Mustafa N.S."/>
            <person name="Li S."/>
            <person name="Yun Q."/>
            <person name="Keller S.R."/>
            <person name="Mao J."/>
            <person name="Zhang R."/>
            <person name="Strauss S.H."/>
        </authorList>
    </citation>
    <scope>NUCLEOTIDE SEQUENCE</scope>
    <source>
        <strain evidence="6">GM15</strain>
        <tissue evidence="6">Leaf</tissue>
    </source>
</reference>
<dbReference type="AlphaFoldDB" id="A0A8X7XV83"/>
<comment type="similarity">
    <text evidence="5">Belongs to the GRAS family.</text>
</comment>
<accession>A0A8X7XV83</accession>
<comment type="caution">
    <text evidence="5">Lacks conserved residue(s) required for the propagation of feature annotation.</text>
</comment>
<gene>
    <name evidence="6" type="ORF">POTOM_059302</name>
</gene>
<keyword evidence="2" id="KW-0805">Transcription regulation</keyword>
<dbReference type="Pfam" id="PF03514">
    <property type="entry name" value="GRAS"/>
    <property type="match status" value="1"/>
</dbReference>
<keyword evidence="4" id="KW-0539">Nucleus</keyword>
<dbReference type="EMBL" id="JAAWWB010000038">
    <property type="protein sequence ID" value="KAG6737772.1"/>
    <property type="molecule type" value="Genomic_DNA"/>
</dbReference>
<dbReference type="OrthoDB" id="851010at2759"/>
<dbReference type="PANTHER" id="PTHR31636">
    <property type="entry name" value="OSJNBA0084A10.13 PROTEIN-RELATED"/>
    <property type="match status" value="1"/>
</dbReference>
<evidence type="ECO:0008006" key="8">
    <source>
        <dbReference type="Google" id="ProtNLM"/>
    </source>
</evidence>
<protein>
    <recommendedName>
        <fullName evidence="8">GRAS family transcription factor</fullName>
    </recommendedName>
</protein>
<evidence type="ECO:0000256" key="3">
    <source>
        <dbReference type="ARBA" id="ARBA00023163"/>
    </source>
</evidence>
<comment type="subcellular location">
    <subcellularLocation>
        <location evidence="1">Nucleus</location>
    </subcellularLocation>
</comment>
<evidence type="ECO:0000256" key="2">
    <source>
        <dbReference type="ARBA" id="ARBA00023015"/>
    </source>
</evidence>
<evidence type="ECO:0000313" key="7">
    <source>
        <dbReference type="Proteomes" id="UP000886885"/>
    </source>
</evidence>
<evidence type="ECO:0000256" key="5">
    <source>
        <dbReference type="PROSITE-ProRule" id="PRU01191"/>
    </source>
</evidence>
<feature type="region of interest" description="SAW" evidence="5">
    <location>
        <begin position="364"/>
        <end position="440"/>
    </location>
</feature>
<dbReference type="Proteomes" id="UP000886885">
    <property type="component" value="Chromosome 19D"/>
</dbReference>
<evidence type="ECO:0000256" key="4">
    <source>
        <dbReference type="ARBA" id="ARBA00023242"/>
    </source>
</evidence>
<organism evidence="6 7">
    <name type="scientific">Populus tomentosa</name>
    <name type="common">Chinese white poplar</name>
    <dbReference type="NCBI Taxonomy" id="118781"/>
    <lineage>
        <taxon>Eukaryota</taxon>
        <taxon>Viridiplantae</taxon>
        <taxon>Streptophyta</taxon>
        <taxon>Embryophyta</taxon>
        <taxon>Tracheophyta</taxon>
        <taxon>Spermatophyta</taxon>
        <taxon>Magnoliopsida</taxon>
        <taxon>eudicotyledons</taxon>
        <taxon>Gunneridae</taxon>
        <taxon>Pentapetalae</taxon>
        <taxon>rosids</taxon>
        <taxon>fabids</taxon>
        <taxon>Malpighiales</taxon>
        <taxon>Salicaceae</taxon>
        <taxon>Saliceae</taxon>
        <taxon>Populus</taxon>
    </lineage>
</organism>
<proteinExistence type="inferred from homology"/>
<dbReference type="GO" id="GO:0005634">
    <property type="term" value="C:nucleus"/>
    <property type="evidence" value="ECO:0007669"/>
    <property type="project" value="UniProtKB-SubCell"/>
</dbReference>
<sequence>MANKFFVLCGGKPGTVQVIELVEAIPDTPNCELLSILRRKMLYCPWRGIILKLKKSQFMQIKVLKDEVLYQDERELQDQTLLGYAALDDLKFDGLSPSTQNCQEEITKLGEIVQNGNQDSEHKKDKRSEELHLASLELLRRFGNGFRLLKSGRIVEPTYDAPPCTAVGSRGFSTEEIMGIAGAKFIQSASQSVDVSSMFDNPFDLSLAGLSHEDAKMVELSEFLLASAEKVSCEQFDTARRLLKHCEEYSNGFGPLDLKENLVEIDVEEKIAVYSSYLPRKLIAMPNRLDSMMKMIRNINPCIMAVTEVEANPNAPSFVHRFVDLLFYYSAYFDCLDACMERDDPNRMISESLYFGEGIRNSVASEGEERIIRSVKLDIWRAFFARFGMVETDLSSSSLYQAKLIVRKFNFASSFTPDVDGKSLEYGWKGTALHSLSAWNFT</sequence>
<evidence type="ECO:0000313" key="6">
    <source>
        <dbReference type="EMBL" id="KAG6737772.1"/>
    </source>
</evidence>
<name>A0A8X7XV83_POPTO</name>